<dbReference type="Proteomes" id="UP000034291">
    <property type="component" value="Unassembled WGS sequence"/>
</dbReference>
<evidence type="ECO:0000256" key="2">
    <source>
        <dbReference type="SAM" id="Phobius"/>
    </source>
</evidence>
<dbReference type="AlphaFoldDB" id="A0A0F8TWT6"/>
<evidence type="ECO:0000313" key="3">
    <source>
        <dbReference type="EMBL" id="KKK11954.1"/>
    </source>
</evidence>
<feature type="transmembrane region" description="Helical" evidence="2">
    <location>
        <begin position="12"/>
        <end position="37"/>
    </location>
</feature>
<feature type="compositionally biased region" description="Polar residues" evidence="1">
    <location>
        <begin position="135"/>
        <end position="151"/>
    </location>
</feature>
<feature type="region of interest" description="Disordered" evidence="1">
    <location>
        <begin position="133"/>
        <end position="159"/>
    </location>
</feature>
<comment type="caution">
    <text evidence="3">The sequence shown here is derived from an EMBL/GenBank/DDBJ whole genome shotgun (WGS) entry which is preliminary data.</text>
</comment>
<keyword evidence="4" id="KW-1185">Reference proteome</keyword>
<name>A0A0F8TWT6_9EURO</name>
<keyword evidence="2" id="KW-0472">Membrane</keyword>
<dbReference type="EMBL" id="JZBS01004147">
    <property type="protein sequence ID" value="KKK11954.1"/>
    <property type="molecule type" value="Genomic_DNA"/>
</dbReference>
<sequence>MELHQKRTPSQGVLSVEIISCSFLLCFFLFLCMFLSFAGSRPRRLGRASIVVHQASKCSTPAENAAKNEDMASTPAGHSTDLLDDGIDDIQIQPLCPEMKRPITDENARVGSAGSEGLQDVSLDKLKIPVLEPQRASSSFTHHPDSPTQTKTEPEAQTDLSISSAPWDGSLRWALTGASIFDNPGEENDAFHYRANMISRQPLSELSVFQYGLRYIPSGNDIDAYRTVRVEELPAEISLSQILACVKTEIYSARLADTMAITGANTGIITFVTQDDAVQFLTQVVDNSITLPAGKVVPVCTPTYPIPADIARLIAEEGHTRSIGVYSFRGALNDEVLSLIHRPAYMFRAQIEGIEDGPAPGEITIKMLSVKAAAAVFALLRGHPSLRRCQLRFLKCNEGTQVDSAGFIEEE</sequence>
<gene>
    <name evidence="3" type="ORF">ARAM_007195</name>
</gene>
<protein>
    <submittedName>
        <fullName evidence="3">Uncharacterized protein</fullName>
    </submittedName>
</protein>
<reference evidence="3 4" key="1">
    <citation type="submission" date="2015-02" db="EMBL/GenBank/DDBJ databases">
        <title>Draft Genome Sequences of Two Closely-Related Aflatoxigenic Aspergillus Species Obtained from the Cote d'Ivoire.</title>
        <authorList>
            <person name="Moore G.G."/>
            <person name="Beltz S.B."/>
            <person name="Mack B.M."/>
        </authorList>
    </citation>
    <scope>NUCLEOTIDE SEQUENCE [LARGE SCALE GENOMIC DNA]</scope>
    <source>
        <strain evidence="3 4">SRRC1468</strain>
    </source>
</reference>
<evidence type="ECO:0000313" key="4">
    <source>
        <dbReference type="Proteomes" id="UP000034291"/>
    </source>
</evidence>
<proteinExistence type="predicted"/>
<evidence type="ECO:0000256" key="1">
    <source>
        <dbReference type="SAM" id="MobiDB-lite"/>
    </source>
</evidence>
<dbReference type="OrthoDB" id="5244622at2759"/>
<keyword evidence="2" id="KW-1133">Transmembrane helix</keyword>
<keyword evidence="2" id="KW-0812">Transmembrane</keyword>
<organism evidence="3 4">
    <name type="scientific">Aspergillus rambellii</name>
    <dbReference type="NCBI Taxonomy" id="308745"/>
    <lineage>
        <taxon>Eukaryota</taxon>
        <taxon>Fungi</taxon>
        <taxon>Dikarya</taxon>
        <taxon>Ascomycota</taxon>
        <taxon>Pezizomycotina</taxon>
        <taxon>Eurotiomycetes</taxon>
        <taxon>Eurotiomycetidae</taxon>
        <taxon>Eurotiales</taxon>
        <taxon>Aspergillaceae</taxon>
        <taxon>Aspergillus</taxon>
        <taxon>Aspergillus subgen. Nidulantes</taxon>
    </lineage>
</organism>
<accession>A0A0F8TWT6</accession>